<evidence type="ECO:0000313" key="2">
    <source>
        <dbReference type="Proteomes" id="UP000054516"/>
    </source>
</evidence>
<protein>
    <submittedName>
        <fullName evidence="1">Uncharacterized protein</fullName>
    </submittedName>
</protein>
<reference evidence="1" key="1">
    <citation type="submission" date="2016-03" db="EMBL/GenBank/DDBJ databases">
        <title>Draft genome sequence of Rosellinia necatrix.</title>
        <authorList>
            <person name="Kanematsu S."/>
        </authorList>
    </citation>
    <scope>NUCLEOTIDE SEQUENCE [LARGE SCALE GENOMIC DNA]</scope>
    <source>
        <strain evidence="1">W97</strain>
    </source>
</reference>
<dbReference type="EMBL" id="DF977482">
    <property type="protein sequence ID" value="GAW26561.1"/>
    <property type="molecule type" value="Genomic_DNA"/>
</dbReference>
<sequence length="171" mass="18490">MFFQPSHHPSFPHPTSIQAATCQSVAVQQPTIQNPRSNMVPYFSDEVGRNDSEGFRVPLRVTTNQFPSITPLDTTPTTSIATMQRGGFPHAEQVQEEDEEDTEMQCDDYPSTALPNSTTVDPSKGLAASMWNPARSVPKAGSQALQNSSSVMKVEVVTSGLVQGPGLKASR</sequence>
<dbReference type="OrthoDB" id="4769819at2759"/>
<accession>A0A1S8A930</accession>
<name>A0A1S8A930_ROSNE</name>
<gene>
    <name evidence="1" type="ORF">SAMD00023353_3700100</name>
</gene>
<dbReference type="Proteomes" id="UP000054516">
    <property type="component" value="Unassembled WGS sequence"/>
</dbReference>
<dbReference type="AlphaFoldDB" id="A0A1S8A930"/>
<keyword evidence="2" id="KW-1185">Reference proteome</keyword>
<evidence type="ECO:0000313" key="1">
    <source>
        <dbReference type="EMBL" id="GAW26561.1"/>
    </source>
</evidence>
<proteinExistence type="predicted"/>
<organism evidence="1">
    <name type="scientific">Rosellinia necatrix</name>
    <name type="common">White root-rot fungus</name>
    <dbReference type="NCBI Taxonomy" id="77044"/>
    <lineage>
        <taxon>Eukaryota</taxon>
        <taxon>Fungi</taxon>
        <taxon>Dikarya</taxon>
        <taxon>Ascomycota</taxon>
        <taxon>Pezizomycotina</taxon>
        <taxon>Sordariomycetes</taxon>
        <taxon>Xylariomycetidae</taxon>
        <taxon>Xylariales</taxon>
        <taxon>Xylariaceae</taxon>
        <taxon>Rosellinia</taxon>
    </lineage>
</organism>